<proteinExistence type="predicted"/>
<dbReference type="Proteomes" id="UP000708208">
    <property type="component" value="Unassembled WGS sequence"/>
</dbReference>
<gene>
    <name evidence="1" type="ORF">AFUS01_LOCUS7078</name>
</gene>
<dbReference type="AlphaFoldDB" id="A0A8J2NX10"/>
<protein>
    <submittedName>
        <fullName evidence="1">Uncharacterized protein</fullName>
    </submittedName>
</protein>
<dbReference type="OrthoDB" id="2019491at2759"/>
<evidence type="ECO:0000313" key="1">
    <source>
        <dbReference type="EMBL" id="CAG7717634.1"/>
    </source>
</evidence>
<reference evidence="1" key="1">
    <citation type="submission" date="2021-06" db="EMBL/GenBank/DDBJ databases">
        <authorList>
            <person name="Hodson N. C."/>
            <person name="Mongue J. A."/>
            <person name="Jaron S. K."/>
        </authorList>
    </citation>
    <scope>NUCLEOTIDE SEQUENCE</scope>
</reference>
<dbReference type="EMBL" id="CAJVCH010047356">
    <property type="protein sequence ID" value="CAG7717634.1"/>
    <property type="molecule type" value="Genomic_DNA"/>
</dbReference>
<organism evidence="1 2">
    <name type="scientific">Allacma fusca</name>
    <dbReference type="NCBI Taxonomy" id="39272"/>
    <lineage>
        <taxon>Eukaryota</taxon>
        <taxon>Metazoa</taxon>
        <taxon>Ecdysozoa</taxon>
        <taxon>Arthropoda</taxon>
        <taxon>Hexapoda</taxon>
        <taxon>Collembola</taxon>
        <taxon>Symphypleona</taxon>
        <taxon>Sminthuridae</taxon>
        <taxon>Allacma</taxon>
    </lineage>
</organism>
<keyword evidence="2" id="KW-1185">Reference proteome</keyword>
<comment type="caution">
    <text evidence="1">The sequence shown here is derived from an EMBL/GenBank/DDBJ whole genome shotgun (WGS) entry which is preliminary data.</text>
</comment>
<feature type="non-terminal residue" evidence="1">
    <location>
        <position position="1"/>
    </location>
</feature>
<evidence type="ECO:0000313" key="2">
    <source>
        <dbReference type="Proteomes" id="UP000708208"/>
    </source>
</evidence>
<name>A0A8J2NX10_9HEXA</name>
<sequence length="61" mass="6888">SSSNQISEGHNYNSSAVISRIVKEILVKQNELEELKTLSEDPDFREIAAKDALKINEELEN</sequence>
<feature type="non-terminal residue" evidence="1">
    <location>
        <position position="61"/>
    </location>
</feature>
<accession>A0A8J2NX10</accession>